<evidence type="ECO:0000256" key="1">
    <source>
        <dbReference type="SAM" id="MobiDB-lite"/>
    </source>
</evidence>
<evidence type="ECO:0000256" key="2">
    <source>
        <dbReference type="SAM" id="Phobius"/>
    </source>
</evidence>
<reference evidence="3 4" key="1">
    <citation type="journal article" date="2024" name="Int. J. Syst. Evol. Microbiol.">
        <title>Paenibacillus hexagrammi sp. nov., a novel bacterium isolated from the gut content of Hexagrammos agrammus.</title>
        <authorList>
            <person name="Jung H.K."/>
            <person name="Kim D.G."/>
            <person name="Zin H."/>
            <person name="Park J."/>
            <person name="Jung H."/>
            <person name="Kim Y.O."/>
            <person name="Kong H.J."/>
            <person name="Kim J.W."/>
            <person name="Kim Y.S."/>
        </authorList>
    </citation>
    <scope>NUCLEOTIDE SEQUENCE [LARGE SCALE GENOMIC DNA]</scope>
    <source>
        <strain evidence="3 4">YPD9-1</strain>
    </source>
</reference>
<evidence type="ECO:0000313" key="4">
    <source>
        <dbReference type="Proteomes" id="UP001649230"/>
    </source>
</evidence>
<evidence type="ECO:0000313" key="3">
    <source>
        <dbReference type="EMBL" id="UJF34599.1"/>
    </source>
</evidence>
<keyword evidence="2" id="KW-0472">Membrane</keyword>
<keyword evidence="4" id="KW-1185">Reference proteome</keyword>
<keyword evidence="2" id="KW-0812">Transmembrane</keyword>
<protein>
    <recommendedName>
        <fullName evidence="5">DUF3899 domain-containing protein</fullName>
    </recommendedName>
</protein>
<organism evidence="3 4">
    <name type="scientific">Paenibacillus hexagrammi</name>
    <dbReference type="NCBI Taxonomy" id="2908839"/>
    <lineage>
        <taxon>Bacteria</taxon>
        <taxon>Bacillati</taxon>
        <taxon>Bacillota</taxon>
        <taxon>Bacilli</taxon>
        <taxon>Bacillales</taxon>
        <taxon>Paenibacillaceae</taxon>
        <taxon>Paenibacillus</taxon>
    </lineage>
</organism>
<evidence type="ECO:0008006" key="5">
    <source>
        <dbReference type="Google" id="ProtNLM"/>
    </source>
</evidence>
<keyword evidence="2" id="KW-1133">Transmembrane helix</keyword>
<dbReference type="RefSeq" id="WP_235121173.1">
    <property type="nucleotide sequence ID" value="NZ_CP090978.1"/>
</dbReference>
<proteinExistence type="predicted"/>
<sequence length="87" mass="9585">MQSIADKVFMGSLILLMISVVISGIGFQFLNGRSQDSDETEGEAGGNSSRKRAMMEKQDKSLRRLGRSYLLWISLAGIVISIVLSYL</sequence>
<accession>A0ABY3SN00</accession>
<name>A0ABY3SN00_9BACL</name>
<dbReference type="Proteomes" id="UP001649230">
    <property type="component" value="Chromosome"/>
</dbReference>
<gene>
    <name evidence="3" type="ORF">L0M14_05320</name>
</gene>
<feature type="transmembrane region" description="Helical" evidence="2">
    <location>
        <begin position="69"/>
        <end position="86"/>
    </location>
</feature>
<dbReference type="EMBL" id="CP090978">
    <property type="protein sequence ID" value="UJF34599.1"/>
    <property type="molecule type" value="Genomic_DNA"/>
</dbReference>
<feature type="region of interest" description="Disordered" evidence="1">
    <location>
        <begin position="32"/>
        <end position="56"/>
    </location>
</feature>
<feature type="transmembrane region" description="Helical" evidence="2">
    <location>
        <begin position="12"/>
        <end position="30"/>
    </location>
</feature>